<dbReference type="InterPro" id="IPR029060">
    <property type="entry name" value="PIN-like_dom_sf"/>
</dbReference>
<reference evidence="1 2" key="1">
    <citation type="journal article" date="2011" name="J. Bacteriol.">
        <title>Complete genome sequence of the thermoacidophilic crenarchaeon Thermoproteus uzoniensis 768-20.</title>
        <authorList>
            <person name="Mardanov A.V."/>
            <person name="Gumerov V.M."/>
            <person name="Beletsky A.V."/>
            <person name="Prokofeva M.I."/>
            <person name="Bonch-Osmolovskaya E.A."/>
            <person name="Ravin N.V."/>
            <person name="Skryabin K.G."/>
        </authorList>
    </citation>
    <scope>NUCLEOTIDE SEQUENCE [LARGE SCALE GENOMIC DNA]</scope>
    <source>
        <strain evidence="1 2">768-20</strain>
    </source>
</reference>
<organism evidence="1 2">
    <name type="scientific">Thermoproteus uzoniensis (strain 768-20)</name>
    <dbReference type="NCBI Taxonomy" id="999630"/>
    <lineage>
        <taxon>Archaea</taxon>
        <taxon>Thermoproteota</taxon>
        <taxon>Thermoprotei</taxon>
        <taxon>Thermoproteales</taxon>
        <taxon>Thermoproteaceae</taxon>
        <taxon>Thermoproteus</taxon>
    </lineage>
</organism>
<dbReference type="EMBL" id="CP002590">
    <property type="protein sequence ID" value="AEA12638.1"/>
    <property type="molecule type" value="Genomic_DNA"/>
</dbReference>
<proteinExistence type="predicted"/>
<evidence type="ECO:0000313" key="1">
    <source>
        <dbReference type="EMBL" id="AEA12638.1"/>
    </source>
</evidence>
<gene>
    <name evidence="1" type="ordered locus">TUZN_1159</name>
</gene>
<dbReference type="KEGG" id="tuz:TUZN_1159"/>
<dbReference type="SUPFAM" id="SSF88723">
    <property type="entry name" value="PIN domain-like"/>
    <property type="match status" value="1"/>
</dbReference>
<name>F2L0F6_THEU7</name>
<evidence type="ECO:0000313" key="2">
    <source>
        <dbReference type="Proteomes" id="UP000008138"/>
    </source>
</evidence>
<dbReference type="AlphaFoldDB" id="F2L0F6"/>
<protein>
    <recommendedName>
        <fullName evidence="3">PIN domain-containing protein</fullName>
    </recommendedName>
</protein>
<evidence type="ECO:0008006" key="3">
    <source>
        <dbReference type="Google" id="ProtNLM"/>
    </source>
</evidence>
<dbReference type="STRING" id="999630.TUZN_1159"/>
<accession>F2L0F6</accession>
<reference key="2">
    <citation type="submission" date="2011-03" db="EMBL/GenBank/DDBJ databases">
        <title>Complete genome sequence of the thermoacidophilic crenarchaeon Thermoproteus uzoniensis 768-20.</title>
        <authorList>
            <person name="Mardanov A.V."/>
            <person name="Gumerov V.M."/>
            <person name="Beletsky A.V."/>
            <person name="Prokofeva M.I."/>
            <person name="Bonch-Osmolovskaya E.A."/>
            <person name="Ravin N.V."/>
            <person name="Skryabin K.G."/>
        </authorList>
    </citation>
    <scope>NUCLEOTIDE SEQUENCE</scope>
    <source>
        <strain>768-20</strain>
    </source>
</reference>
<sequence>MLAARVLYQIGALRQAVELGRDAGVGEDLWLCALIAVSYAKVYTTPSALAEALEGLVSRRWPYAAVAARAAVLQLNSSGDLEEIHVPKAGLFPGRLGLVDESLVAASSTLGVPLVTYDMELWQYARTRTEVLTIYELCTGGL</sequence>
<dbReference type="Proteomes" id="UP000008138">
    <property type="component" value="Chromosome"/>
</dbReference>
<dbReference type="HOGENOM" id="CLU_1811549_0_0_2"/>
<keyword evidence="2" id="KW-1185">Reference proteome</keyword>